<feature type="site" description="Transition state stabilizer" evidence="4">
    <location>
        <position position="26"/>
    </location>
</feature>
<dbReference type="GO" id="GO:0050518">
    <property type="term" value="F:2-C-methyl-D-erythritol 4-phosphate cytidylyltransferase activity"/>
    <property type="evidence" value="ECO:0007669"/>
    <property type="project" value="UniProtKB-UniRule"/>
</dbReference>
<dbReference type="CDD" id="cd02516">
    <property type="entry name" value="CDP-ME_synthetase"/>
    <property type="match status" value="1"/>
</dbReference>
<keyword evidence="2 4" id="KW-0548">Nucleotidyltransferase</keyword>
<evidence type="ECO:0000256" key="2">
    <source>
        <dbReference type="ARBA" id="ARBA00022695"/>
    </source>
</evidence>
<dbReference type="Gene3D" id="3.90.550.10">
    <property type="entry name" value="Spore Coat Polysaccharide Biosynthesis Protein SpsA, Chain A"/>
    <property type="match status" value="1"/>
</dbReference>
<accession>A0A9D1JKV0</accession>
<evidence type="ECO:0000256" key="4">
    <source>
        <dbReference type="HAMAP-Rule" id="MF_00108"/>
    </source>
</evidence>
<organism evidence="5 6">
    <name type="scientific">Candidatus Limivivens intestinipullorum</name>
    <dbReference type="NCBI Taxonomy" id="2840858"/>
    <lineage>
        <taxon>Bacteria</taxon>
        <taxon>Bacillati</taxon>
        <taxon>Bacillota</taxon>
        <taxon>Clostridia</taxon>
        <taxon>Lachnospirales</taxon>
        <taxon>Lachnospiraceae</taxon>
        <taxon>Lachnospiraceae incertae sedis</taxon>
        <taxon>Candidatus Limivivens</taxon>
    </lineage>
</organism>
<evidence type="ECO:0000256" key="3">
    <source>
        <dbReference type="ARBA" id="ARBA00023229"/>
    </source>
</evidence>
<dbReference type="PANTHER" id="PTHR32125">
    <property type="entry name" value="2-C-METHYL-D-ERYTHRITOL 4-PHOSPHATE CYTIDYLYLTRANSFERASE, CHLOROPLASTIC"/>
    <property type="match status" value="1"/>
</dbReference>
<dbReference type="FunFam" id="3.90.550.10:FF:000003">
    <property type="entry name" value="2-C-methyl-D-erythritol 4-phosphate cytidylyltransferase"/>
    <property type="match status" value="1"/>
</dbReference>
<dbReference type="InterPro" id="IPR029044">
    <property type="entry name" value="Nucleotide-diphossugar_trans"/>
</dbReference>
<dbReference type="SUPFAM" id="SSF53448">
    <property type="entry name" value="Nucleotide-diphospho-sugar transferases"/>
    <property type="match status" value="1"/>
</dbReference>
<dbReference type="Pfam" id="PF01128">
    <property type="entry name" value="IspD"/>
    <property type="match status" value="1"/>
</dbReference>
<evidence type="ECO:0000256" key="1">
    <source>
        <dbReference type="ARBA" id="ARBA00022679"/>
    </source>
</evidence>
<dbReference type="InterPro" id="IPR001228">
    <property type="entry name" value="IspD"/>
</dbReference>
<dbReference type="PANTHER" id="PTHR32125:SF4">
    <property type="entry name" value="2-C-METHYL-D-ERYTHRITOL 4-PHOSPHATE CYTIDYLYLTRANSFERASE, CHLOROPLASTIC"/>
    <property type="match status" value="1"/>
</dbReference>
<keyword evidence="3 4" id="KW-0414">Isoprene biosynthesis</keyword>
<evidence type="ECO:0000313" key="6">
    <source>
        <dbReference type="Proteomes" id="UP000823935"/>
    </source>
</evidence>
<comment type="catalytic activity">
    <reaction evidence="4">
        <text>2-C-methyl-D-erythritol 4-phosphate + CTP + H(+) = 4-CDP-2-C-methyl-D-erythritol + diphosphate</text>
        <dbReference type="Rhea" id="RHEA:13429"/>
        <dbReference type="ChEBI" id="CHEBI:15378"/>
        <dbReference type="ChEBI" id="CHEBI:33019"/>
        <dbReference type="ChEBI" id="CHEBI:37563"/>
        <dbReference type="ChEBI" id="CHEBI:57823"/>
        <dbReference type="ChEBI" id="CHEBI:58262"/>
        <dbReference type="EC" id="2.7.7.60"/>
    </reaction>
</comment>
<comment type="function">
    <text evidence="4">Catalyzes the formation of 4-diphosphocytidyl-2-C-methyl-D-erythritol from CTP and 2-C-methyl-D-erythritol 4-phosphate (MEP).</text>
</comment>
<dbReference type="HAMAP" id="MF_00108">
    <property type="entry name" value="IspD"/>
    <property type="match status" value="1"/>
</dbReference>
<comment type="pathway">
    <text evidence="4">Isoprenoid biosynthesis; isopentenyl diphosphate biosynthesis via DXP pathway; isopentenyl diphosphate from 1-deoxy-D-xylulose 5-phosphate: step 2/6.</text>
</comment>
<proteinExistence type="inferred from homology"/>
<dbReference type="AlphaFoldDB" id="A0A9D1JKV0"/>
<reference evidence="5" key="2">
    <citation type="journal article" date="2021" name="PeerJ">
        <title>Extensive microbial diversity within the chicken gut microbiome revealed by metagenomics and culture.</title>
        <authorList>
            <person name="Gilroy R."/>
            <person name="Ravi A."/>
            <person name="Getino M."/>
            <person name="Pursley I."/>
            <person name="Horton D.L."/>
            <person name="Alikhan N.F."/>
            <person name="Baker D."/>
            <person name="Gharbi K."/>
            <person name="Hall N."/>
            <person name="Watson M."/>
            <person name="Adriaenssens E.M."/>
            <person name="Foster-Nyarko E."/>
            <person name="Jarju S."/>
            <person name="Secka A."/>
            <person name="Antonio M."/>
            <person name="Oren A."/>
            <person name="Chaudhuri R.R."/>
            <person name="La Ragione R."/>
            <person name="Hildebrand F."/>
            <person name="Pallen M.J."/>
        </authorList>
    </citation>
    <scope>NUCLEOTIDE SEQUENCE</scope>
    <source>
        <strain evidence="5">CHK190-19873</strain>
    </source>
</reference>
<dbReference type="GO" id="GO:0019288">
    <property type="term" value="P:isopentenyl diphosphate biosynthetic process, methylerythritol 4-phosphate pathway"/>
    <property type="evidence" value="ECO:0007669"/>
    <property type="project" value="UniProtKB-UniRule"/>
</dbReference>
<keyword evidence="1 4" id="KW-0808">Transferase</keyword>
<dbReference type="EC" id="2.7.7.60" evidence="4"/>
<reference evidence="5" key="1">
    <citation type="submission" date="2020-10" db="EMBL/GenBank/DDBJ databases">
        <authorList>
            <person name="Gilroy R."/>
        </authorList>
    </citation>
    <scope>NUCLEOTIDE SEQUENCE</scope>
    <source>
        <strain evidence="5">CHK190-19873</strain>
    </source>
</reference>
<dbReference type="InterPro" id="IPR034683">
    <property type="entry name" value="IspD/TarI"/>
</dbReference>
<feature type="site" description="Transition state stabilizer" evidence="4">
    <location>
        <position position="19"/>
    </location>
</feature>
<feature type="site" description="Positions MEP for the nucleophilic attack" evidence="4">
    <location>
        <position position="216"/>
    </location>
</feature>
<dbReference type="NCBIfam" id="TIGR00453">
    <property type="entry name" value="ispD"/>
    <property type="match status" value="1"/>
</dbReference>
<dbReference type="InterPro" id="IPR050088">
    <property type="entry name" value="IspD/TarI_cytidylyltransf_bact"/>
</dbReference>
<name>A0A9D1JKV0_9FIRM</name>
<dbReference type="Proteomes" id="UP000823935">
    <property type="component" value="Unassembled WGS sequence"/>
</dbReference>
<feature type="site" description="Positions MEP for the nucleophilic attack" evidence="4">
    <location>
        <position position="158"/>
    </location>
</feature>
<comment type="similarity">
    <text evidence="4">Belongs to the IspD/TarI cytidylyltransferase family. IspD subfamily.</text>
</comment>
<comment type="caution">
    <text evidence="5">The sequence shown here is derived from an EMBL/GenBank/DDBJ whole genome shotgun (WGS) entry which is preliminary data.</text>
</comment>
<gene>
    <name evidence="4 5" type="primary">ispD</name>
    <name evidence="5" type="ORF">IAB44_13590</name>
</gene>
<sequence>METREKNAAVVLAAGRGSRMHSQVQKQFLLLNGKPVLCYSLEQFEACPFLDEIVLVTGAEEVDFCRREIVEKYGYKKVTAVVPGGKERYHSVYNGLRSLSGCGYVFIHDGARPFVDQAILARAHEDVRRFSACVVGMPVKDTIKLADEEGWVEETPQRSRLWMVQTPQAFSFPLILRAYEKLMESGRTDVTDDSMVVESMEKVRVRLTEGSYRNIKITTPEDWAIAERFCRQEDGQG</sequence>
<evidence type="ECO:0000313" key="5">
    <source>
        <dbReference type="EMBL" id="HIS32555.1"/>
    </source>
</evidence>
<dbReference type="EMBL" id="DVIQ01000088">
    <property type="protein sequence ID" value="HIS32555.1"/>
    <property type="molecule type" value="Genomic_DNA"/>
</dbReference>
<protein>
    <recommendedName>
        <fullName evidence="4">2-C-methyl-D-erythritol 4-phosphate cytidylyltransferase</fullName>
        <ecNumber evidence="4">2.7.7.60</ecNumber>
    </recommendedName>
    <alternativeName>
        <fullName evidence="4">4-diphosphocytidyl-2C-methyl-D-erythritol synthase</fullName>
    </alternativeName>
    <alternativeName>
        <fullName evidence="4">MEP cytidylyltransferase</fullName>
        <shortName evidence="4">MCT</shortName>
    </alternativeName>
</protein>